<evidence type="ECO:0000313" key="2">
    <source>
        <dbReference type="Proteomes" id="UP001141806"/>
    </source>
</evidence>
<organism evidence="1 2">
    <name type="scientific">Protea cynaroides</name>
    <dbReference type="NCBI Taxonomy" id="273540"/>
    <lineage>
        <taxon>Eukaryota</taxon>
        <taxon>Viridiplantae</taxon>
        <taxon>Streptophyta</taxon>
        <taxon>Embryophyta</taxon>
        <taxon>Tracheophyta</taxon>
        <taxon>Spermatophyta</taxon>
        <taxon>Magnoliopsida</taxon>
        <taxon>Proteales</taxon>
        <taxon>Proteaceae</taxon>
        <taxon>Protea</taxon>
    </lineage>
</organism>
<accession>A0A9Q0QTK1</accession>
<reference evidence="1" key="1">
    <citation type="journal article" date="2023" name="Plant J.">
        <title>The genome of the king protea, Protea cynaroides.</title>
        <authorList>
            <person name="Chang J."/>
            <person name="Duong T.A."/>
            <person name="Schoeman C."/>
            <person name="Ma X."/>
            <person name="Roodt D."/>
            <person name="Barker N."/>
            <person name="Li Z."/>
            <person name="Van de Peer Y."/>
            <person name="Mizrachi E."/>
        </authorList>
    </citation>
    <scope>NUCLEOTIDE SEQUENCE</scope>
    <source>
        <tissue evidence="1">Young leaves</tissue>
    </source>
</reference>
<keyword evidence="2" id="KW-1185">Reference proteome</keyword>
<sequence>MRRRSSDCSGNGERRGDRVLCCWPKIKEKTLLPLLRQPVPENPILSLRAFTLHSLHIRIRIPRTVDCLLVHIWSGGSPLHLQFLTLLLVYVRWSLRASWKITRRNRLGSSSRPSISLHSYLLLYIVSTVAHFQNSDGGEGCENL</sequence>
<dbReference type="AlphaFoldDB" id="A0A9Q0QTK1"/>
<gene>
    <name evidence="1" type="ORF">NE237_004406</name>
</gene>
<comment type="caution">
    <text evidence="1">The sequence shown here is derived from an EMBL/GenBank/DDBJ whole genome shotgun (WGS) entry which is preliminary data.</text>
</comment>
<protein>
    <submittedName>
        <fullName evidence="1">Uncharacterized protein</fullName>
    </submittedName>
</protein>
<evidence type="ECO:0000313" key="1">
    <source>
        <dbReference type="EMBL" id="KAJ4971307.1"/>
    </source>
</evidence>
<dbReference type="Proteomes" id="UP001141806">
    <property type="component" value="Unassembled WGS sequence"/>
</dbReference>
<name>A0A9Q0QTK1_9MAGN</name>
<proteinExistence type="predicted"/>
<dbReference type="EMBL" id="JAMYWD010000005">
    <property type="protein sequence ID" value="KAJ4971307.1"/>
    <property type="molecule type" value="Genomic_DNA"/>
</dbReference>